<dbReference type="EMBL" id="BNJJ01000008">
    <property type="protein sequence ID" value="GHO85143.1"/>
    <property type="molecule type" value="Genomic_DNA"/>
</dbReference>
<sequence length="199" mass="21327">MSQQQGRIADHLAHVISTIQANHMTGELRAKKGDDAYAEIGAIFFLEGQAVKAQVGAQQGASAFDVLCTWRNCIFIFVPHSSPYQTSPLSPSTGPQLSPSVSSTPSQPLLPIPGSVNEQQTIPIVSVPLIAVPRATMSIVKAIGVINNAGLPRTYRQILLLIDGQHSVNDIVALANVPLEEVLQILRVLENLAIIRIPT</sequence>
<protein>
    <recommendedName>
        <fullName evidence="4">DUF4388 domain-containing protein</fullName>
    </recommendedName>
</protein>
<name>A0ABQ3VIE6_9CHLR</name>
<evidence type="ECO:0000313" key="3">
    <source>
        <dbReference type="Proteomes" id="UP000635565"/>
    </source>
</evidence>
<dbReference type="RefSeq" id="WP_201362798.1">
    <property type="nucleotide sequence ID" value="NZ_BNJJ01000008.1"/>
</dbReference>
<reference evidence="2 3" key="1">
    <citation type="journal article" date="2021" name="Int. J. Syst. Evol. Microbiol.">
        <title>Reticulibacter mediterranei gen. nov., sp. nov., within the new family Reticulibacteraceae fam. nov., and Ktedonospora formicarum gen. nov., sp. nov., Ktedonobacter robiniae sp. nov., Dictyobacter formicarum sp. nov. and Dictyobacter arantiisoli sp. nov., belonging to the class Ktedonobacteria.</title>
        <authorList>
            <person name="Yabe S."/>
            <person name="Zheng Y."/>
            <person name="Wang C.M."/>
            <person name="Sakai Y."/>
            <person name="Abe K."/>
            <person name="Yokota A."/>
            <person name="Donadio S."/>
            <person name="Cavaletti L."/>
            <person name="Monciardini P."/>
        </authorList>
    </citation>
    <scope>NUCLEOTIDE SEQUENCE [LARGE SCALE GENOMIC DNA]</scope>
    <source>
        <strain evidence="2 3">SOSP1-9</strain>
    </source>
</reference>
<keyword evidence="3" id="KW-1185">Reference proteome</keyword>
<dbReference type="Proteomes" id="UP000635565">
    <property type="component" value="Unassembled WGS sequence"/>
</dbReference>
<proteinExistence type="predicted"/>
<evidence type="ECO:0000313" key="2">
    <source>
        <dbReference type="EMBL" id="GHO85143.1"/>
    </source>
</evidence>
<evidence type="ECO:0000256" key="1">
    <source>
        <dbReference type="SAM" id="MobiDB-lite"/>
    </source>
</evidence>
<evidence type="ECO:0008006" key="4">
    <source>
        <dbReference type="Google" id="ProtNLM"/>
    </source>
</evidence>
<feature type="region of interest" description="Disordered" evidence="1">
    <location>
        <begin position="87"/>
        <end position="106"/>
    </location>
</feature>
<comment type="caution">
    <text evidence="2">The sequence shown here is derived from an EMBL/GenBank/DDBJ whole genome shotgun (WGS) entry which is preliminary data.</text>
</comment>
<gene>
    <name evidence="2" type="ORF">KSZ_31490</name>
</gene>
<accession>A0ABQ3VIE6</accession>
<organism evidence="2 3">
    <name type="scientific">Dictyobacter formicarum</name>
    <dbReference type="NCBI Taxonomy" id="2778368"/>
    <lineage>
        <taxon>Bacteria</taxon>
        <taxon>Bacillati</taxon>
        <taxon>Chloroflexota</taxon>
        <taxon>Ktedonobacteria</taxon>
        <taxon>Ktedonobacterales</taxon>
        <taxon>Dictyobacteraceae</taxon>
        <taxon>Dictyobacter</taxon>
    </lineage>
</organism>